<proteinExistence type="predicted"/>
<dbReference type="EMBL" id="QGKX02001347">
    <property type="protein sequence ID" value="KAF3521787.1"/>
    <property type="molecule type" value="Genomic_DNA"/>
</dbReference>
<dbReference type="AlphaFoldDB" id="A0A8S9PFX7"/>
<evidence type="ECO:0000313" key="2">
    <source>
        <dbReference type="Proteomes" id="UP000712600"/>
    </source>
</evidence>
<gene>
    <name evidence="1" type="ORF">F2Q69_00049018</name>
</gene>
<protein>
    <submittedName>
        <fullName evidence="1">Uncharacterized protein</fullName>
    </submittedName>
</protein>
<comment type="caution">
    <text evidence="1">The sequence shown here is derived from an EMBL/GenBank/DDBJ whole genome shotgun (WGS) entry which is preliminary data.</text>
</comment>
<sequence>MICANDCSSRWFLVGSEDNNSFQLVLETPWLRVTEKEDDLLLGFGRAMKRLLRSEDVFLIALHGKIVFSGSRV</sequence>
<name>A0A8S9PFX7_BRACR</name>
<accession>A0A8S9PFX7</accession>
<evidence type="ECO:0000313" key="1">
    <source>
        <dbReference type="EMBL" id="KAF3521787.1"/>
    </source>
</evidence>
<dbReference type="Proteomes" id="UP000712600">
    <property type="component" value="Unassembled WGS sequence"/>
</dbReference>
<reference evidence="1" key="1">
    <citation type="submission" date="2019-12" db="EMBL/GenBank/DDBJ databases">
        <title>Genome sequencing and annotation of Brassica cretica.</title>
        <authorList>
            <person name="Studholme D.J."/>
            <person name="Sarris P."/>
        </authorList>
    </citation>
    <scope>NUCLEOTIDE SEQUENCE</scope>
    <source>
        <strain evidence="1">PFS-109/04</strain>
        <tissue evidence="1">Leaf</tissue>
    </source>
</reference>
<organism evidence="1 2">
    <name type="scientific">Brassica cretica</name>
    <name type="common">Mustard</name>
    <dbReference type="NCBI Taxonomy" id="69181"/>
    <lineage>
        <taxon>Eukaryota</taxon>
        <taxon>Viridiplantae</taxon>
        <taxon>Streptophyta</taxon>
        <taxon>Embryophyta</taxon>
        <taxon>Tracheophyta</taxon>
        <taxon>Spermatophyta</taxon>
        <taxon>Magnoliopsida</taxon>
        <taxon>eudicotyledons</taxon>
        <taxon>Gunneridae</taxon>
        <taxon>Pentapetalae</taxon>
        <taxon>rosids</taxon>
        <taxon>malvids</taxon>
        <taxon>Brassicales</taxon>
        <taxon>Brassicaceae</taxon>
        <taxon>Brassiceae</taxon>
        <taxon>Brassica</taxon>
    </lineage>
</organism>